<dbReference type="SUPFAM" id="SSF53067">
    <property type="entry name" value="Actin-like ATPase domain"/>
    <property type="match status" value="2"/>
</dbReference>
<proteinExistence type="predicted"/>
<reference evidence="3" key="1">
    <citation type="submission" date="2022-08" db="EMBL/GenBank/DDBJ databases">
        <title>Complete Genome Sequences of 2 Bosea sp. soil isolates.</title>
        <authorList>
            <person name="Alvarez Arevalo M."/>
            <person name="Sterndorff E.B."/>
            <person name="Faurdal D."/>
            <person name="Joergensen T.S."/>
            <person name="Weber T."/>
        </authorList>
    </citation>
    <scope>NUCLEOTIDE SEQUENCE</scope>
    <source>
        <strain evidence="3">NBC_00436</strain>
    </source>
</reference>
<dbReference type="Pfam" id="PF02541">
    <property type="entry name" value="Ppx-GppA"/>
    <property type="match status" value="1"/>
</dbReference>
<organism evidence="3">
    <name type="scientific">Bosea sp. NBC_00436</name>
    <dbReference type="NCBI Taxonomy" id="2969620"/>
    <lineage>
        <taxon>Bacteria</taxon>
        <taxon>Pseudomonadati</taxon>
        <taxon>Pseudomonadota</taxon>
        <taxon>Alphaproteobacteria</taxon>
        <taxon>Hyphomicrobiales</taxon>
        <taxon>Boseaceae</taxon>
        <taxon>Bosea</taxon>
    </lineage>
</organism>
<protein>
    <submittedName>
        <fullName evidence="3">Ppx/GppA family phosphatase</fullName>
    </submittedName>
</protein>
<dbReference type="InterPro" id="IPR050273">
    <property type="entry name" value="GppA/Ppx_hydrolase"/>
</dbReference>
<name>A0A9E7ZPP2_9HYPH</name>
<dbReference type="Gene3D" id="1.10.3210.10">
    <property type="entry name" value="Hypothetical protein af1432"/>
    <property type="match status" value="1"/>
</dbReference>
<dbReference type="PANTHER" id="PTHR30005:SF0">
    <property type="entry name" value="RETROGRADE REGULATION PROTEIN 2"/>
    <property type="match status" value="1"/>
</dbReference>
<dbReference type="SUPFAM" id="SSF109604">
    <property type="entry name" value="HD-domain/PDEase-like"/>
    <property type="match status" value="1"/>
</dbReference>
<evidence type="ECO:0000259" key="2">
    <source>
        <dbReference type="Pfam" id="PF21697"/>
    </source>
</evidence>
<dbReference type="InterPro" id="IPR048951">
    <property type="entry name" value="Ppx_C"/>
</dbReference>
<evidence type="ECO:0000259" key="1">
    <source>
        <dbReference type="Pfam" id="PF02541"/>
    </source>
</evidence>
<accession>A0A9E7ZPP2</accession>
<dbReference type="CDD" id="cd24052">
    <property type="entry name" value="ASKHA_NBD_HpPPX-GppA-like"/>
    <property type="match status" value="1"/>
</dbReference>
<dbReference type="Pfam" id="PF21697">
    <property type="entry name" value="Ppx_C"/>
    <property type="match status" value="1"/>
</dbReference>
<dbReference type="InterPro" id="IPR043129">
    <property type="entry name" value="ATPase_NBD"/>
</dbReference>
<dbReference type="Gene3D" id="3.30.420.40">
    <property type="match status" value="1"/>
</dbReference>
<dbReference type="AlphaFoldDB" id="A0A9E7ZPP2"/>
<feature type="domain" description="Ppx/GppA phosphatase N-terminal" evidence="1">
    <location>
        <begin position="6"/>
        <end position="274"/>
    </location>
</feature>
<dbReference type="InterPro" id="IPR003695">
    <property type="entry name" value="Ppx_GppA_N"/>
</dbReference>
<feature type="domain" description="Exopolyphosphatase C-terminal" evidence="2">
    <location>
        <begin position="284"/>
        <end position="467"/>
    </location>
</feature>
<dbReference type="Gene3D" id="3.30.420.150">
    <property type="entry name" value="Exopolyphosphatase. Domain 2"/>
    <property type="match status" value="1"/>
</dbReference>
<evidence type="ECO:0000313" key="3">
    <source>
        <dbReference type="EMBL" id="UZF89730.1"/>
    </source>
</evidence>
<dbReference type="PANTHER" id="PTHR30005">
    <property type="entry name" value="EXOPOLYPHOSPHATASE"/>
    <property type="match status" value="1"/>
</dbReference>
<dbReference type="EMBL" id="CP102774">
    <property type="protein sequence ID" value="UZF89730.1"/>
    <property type="molecule type" value="Genomic_DNA"/>
</dbReference>
<gene>
    <name evidence="3" type="ORF">NWE54_06270</name>
</gene>
<dbReference type="GO" id="GO:0016462">
    <property type="term" value="F:pyrophosphatase activity"/>
    <property type="evidence" value="ECO:0007669"/>
    <property type="project" value="TreeGrafter"/>
</dbReference>
<sequence length="472" mass="50772">MLARAPSQVFNEKEMAGLGRQVASTGRLADDAVAKAINALVRFRILCEAMHVGEIRVIATAAARYASNGPEFIARAEEAIGQPIELISGGREAVLSGLGVISGFDNPDGVVGDLGGGSLELISVKDGVVGQGASVPLGGLALLDRSKGSLKAAEKIVKDELDKLPQLAAMKGRDFYAVGGTWRALATLHQHRAAYPLNVMHGYAVPTRDVADFVKLVERADISVLDAIDSVSSARRPLLAYGALVLDELIKRGRPREIIISAQGVREGLLHEQLSPEEQSADPLMQAARDYNLLRARDPRHAAELIAWTRGILETAGLPQDEPSGRMIETVCLLSDIGWRAHPDYRGEQSMNVIAHAYFTGIDHVGRAFLALTIFHRYAGMKASSPAAAGLKTLLPPQILARALLIAAIFRVAYLLSAGMSGILPRISATCVDNRLLLRFPDDLSALASERVEGRLKQLAKLLGRDFEIRKL</sequence>